<keyword evidence="5" id="KW-1185">Reference proteome</keyword>
<evidence type="ECO:0000313" key="5">
    <source>
        <dbReference type="Proteomes" id="UP000633278"/>
    </source>
</evidence>
<dbReference type="Proteomes" id="UP000633278">
    <property type="component" value="Unassembled WGS sequence"/>
</dbReference>
<dbReference type="PROSITE" id="PS51352">
    <property type="entry name" value="THIOREDOXIN_2"/>
    <property type="match status" value="1"/>
</dbReference>
<dbReference type="RefSeq" id="WP_188597691.1">
    <property type="nucleotide sequence ID" value="NZ_BMJW01000001.1"/>
</dbReference>
<keyword evidence="1" id="KW-0676">Redox-active center</keyword>
<gene>
    <name evidence="4" type="ORF">GCM10011416_05000</name>
</gene>
<name>A0A917MBB9_9FLAO</name>
<keyword evidence="2" id="KW-0732">Signal</keyword>
<dbReference type="InterPro" id="IPR036249">
    <property type="entry name" value="Thioredoxin-like_sf"/>
</dbReference>
<evidence type="ECO:0000259" key="3">
    <source>
        <dbReference type="PROSITE" id="PS51352"/>
    </source>
</evidence>
<accession>A0A917MBB9</accession>
<dbReference type="PROSITE" id="PS00194">
    <property type="entry name" value="THIOREDOXIN_1"/>
    <property type="match status" value="1"/>
</dbReference>
<dbReference type="InterPro" id="IPR017937">
    <property type="entry name" value="Thioredoxin_CS"/>
</dbReference>
<protein>
    <recommendedName>
        <fullName evidence="3">Thioredoxin domain-containing protein</fullName>
    </recommendedName>
</protein>
<dbReference type="Pfam" id="PF13899">
    <property type="entry name" value="Thioredoxin_7"/>
    <property type="match status" value="1"/>
</dbReference>
<dbReference type="EMBL" id="BMJW01000001">
    <property type="protein sequence ID" value="GGG91368.1"/>
    <property type="molecule type" value="Genomic_DNA"/>
</dbReference>
<feature type="chain" id="PRO_5036720142" description="Thioredoxin domain-containing protein" evidence="2">
    <location>
        <begin position="21"/>
        <end position="175"/>
    </location>
</feature>
<comment type="caution">
    <text evidence="4">The sequence shown here is derived from an EMBL/GenBank/DDBJ whole genome shotgun (WGS) entry which is preliminary data.</text>
</comment>
<dbReference type="InterPro" id="IPR013766">
    <property type="entry name" value="Thioredoxin_domain"/>
</dbReference>
<reference evidence="4" key="2">
    <citation type="submission" date="2020-09" db="EMBL/GenBank/DDBJ databases">
        <authorList>
            <person name="Sun Q."/>
            <person name="Zhou Y."/>
        </authorList>
    </citation>
    <scope>NUCLEOTIDE SEQUENCE</scope>
    <source>
        <strain evidence="4">CGMCC 1.15763</strain>
    </source>
</reference>
<dbReference type="AlphaFoldDB" id="A0A917MBB9"/>
<feature type="domain" description="Thioredoxin" evidence="3">
    <location>
        <begin position="17"/>
        <end position="155"/>
    </location>
</feature>
<evidence type="ECO:0000256" key="2">
    <source>
        <dbReference type="SAM" id="SignalP"/>
    </source>
</evidence>
<reference evidence="4" key="1">
    <citation type="journal article" date="2014" name="Int. J. Syst. Evol. Microbiol.">
        <title>Complete genome sequence of Corynebacterium casei LMG S-19264T (=DSM 44701T), isolated from a smear-ripened cheese.</title>
        <authorList>
            <consortium name="US DOE Joint Genome Institute (JGI-PGF)"/>
            <person name="Walter F."/>
            <person name="Albersmeier A."/>
            <person name="Kalinowski J."/>
            <person name="Ruckert C."/>
        </authorList>
    </citation>
    <scope>NUCLEOTIDE SEQUENCE</scope>
    <source>
        <strain evidence="4">CGMCC 1.15763</strain>
    </source>
</reference>
<sequence>MKTKSVLIVCLCFFFISVNAQTNTQETADAVMSKAYAQAKKENKKVLLMFHASWCGWCKRMDANMEKPEVKPYFDKNFVITHLTVLEAKDKKHLENPGAMQMMEKYKGGNSGIPYWLIFNSKGKLLADSRDDAGQNLGCPASEKEVSAFLKKLRKTTRISAKERAAVSKAFIIKE</sequence>
<dbReference type="SUPFAM" id="SSF52833">
    <property type="entry name" value="Thioredoxin-like"/>
    <property type="match status" value="1"/>
</dbReference>
<evidence type="ECO:0000256" key="1">
    <source>
        <dbReference type="ARBA" id="ARBA00023284"/>
    </source>
</evidence>
<feature type="signal peptide" evidence="2">
    <location>
        <begin position="1"/>
        <end position="20"/>
    </location>
</feature>
<evidence type="ECO:0000313" key="4">
    <source>
        <dbReference type="EMBL" id="GGG91368.1"/>
    </source>
</evidence>
<organism evidence="4 5">
    <name type="scientific">Polaribacter pacificus</name>
    <dbReference type="NCBI Taxonomy" id="1775173"/>
    <lineage>
        <taxon>Bacteria</taxon>
        <taxon>Pseudomonadati</taxon>
        <taxon>Bacteroidota</taxon>
        <taxon>Flavobacteriia</taxon>
        <taxon>Flavobacteriales</taxon>
        <taxon>Flavobacteriaceae</taxon>
    </lineage>
</organism>
<proteinExistence type="predicted"/>
<dbReference type="Gene3D" id="3.40.30.10">
    <property type="entry name" value="Glutaredoxin"/>
    <property type="match status" value="1"/>
</dbReference>